<dbReference type="OrthoDB" id="7726594at2"/>
<dbReference type="AlphaFoldDB" id="A0A1J0WJ33"/>
<protein>
    <submittedName>
        <fullName evidence="2">Uncharacterized protein</fullName>
    </submittedName>
</protein>
<dbReference type="KEGG" id="suam:BOO69_13725"/>
<gene>
    <name evidence="2" type="ORF">BOO69_13725</name>
</gene>
<dbReference type="STRING" id="1917485.BOO69_13725"/>
<evidence type="ECO:0000313" key="3">
    <source>
        <dbReference type="Proteomes" id="UP000181897"/>
    </source>
</evidence>
<keyword evidence="1" id="KW-0732">Signal</keyword>
<evidence type="ECO:0000256" key="1">
    <source>
        <dbReference type="SAM" id="SignalP"/>
    </source>
</evidence>
<dbReference type="RefSeq" id="WP_071972685.1">
    <property type="nucleotide sequence ID" value="NZ_CP018076.1"/>
</dbReference>
<reference evidence="2 3" key="1">
    <citation type="submission" date="2016-11" db="EMBL/GenBank/DDBJ databases">
        <title>Complete genome sequence of Sulfitobacter sp. AM1-D1, a toxic bacteria associated with marine dinoflagellate Alexandrium minutum in East China Sea.</title>
        <authorList>
            <person name="Yang Q."/>
            <person name="Zhang X."/>
            <person name="Tian X."/>
        </authorList>
    </citation>
    <scope>NUCLEOTIDE SEQUENCE [LARGE SCALE GENOMIC DNA]</scope>
    <source>
        <strain evidence="2 3">AM1-D1</strain>
    </source>
</reference>
<dbReference type="Proteomes" id="UP000181897">
    <property type="component" value="Chromosome"/>
</dbReference>
<feature type="chain" id="PRO_5013153627" evidence="1">
    <location>
        <begin position="21"/>
        <end position="180"/>
    </location>
</feature>
<name>A0A1J0WJ33_9RHOB</name>
<sequence>MRNLLHIALLAGLAAPGAIAGTSTPARIAITTFNDWCFKAGQTVADARTNMQADGAPFTLTFWDDSLEPRPADAPEGVERRCEVAFDGDHTAEAMEALRAQMATAPVFGTPIPLPDTHSPASGTTLIEGRELLRGRVAVVHVGTRNAPAAPVTFMAVDRLYAGLGLPGGSSPQPSRRSQP</sequence>
<evidence type="ECO:0000313" key="2">
    <source>
        <dbReference type="EMBL" id="APE44343.1"/>
    </source>
</evidence>
<feature type="signal peptide" evidence="1">
    <location>
        <begin position="1"/>
        <end position="20"/>
    </location>
</feature>
<dbReference type="EMBL" id="CP018076">
    <property type="protein sequence ID" value="APE44343.1"/>
    <property type="molecule type" value="Genomic_DNA"/>
</dbReference>
<organism evidence="2 3">
    <name type="scientific">Sulfitobacter alexandrii</name>
    <dbReference type="NCBI Taxonomy" id="1917485"/>
    <lineage>
        <taxon>Bacteria</taxon>
        <taxon>Pseudomonadati</taxon>
        <taxon>Pseudomonadota</taxon>
        <taxon>Alphaproteobacteria</taxon>
        <taxon>Rhodobacterales</taxon>
        <taxon>Roseobacteraceae</taxon>
        <taxon>Sulfitobacter</taxon>
    </lineage>
</organism>
<accession>A0A1J0WJ33</accession>
<keyword evidence="3" id="KW-1185">Reference proteome</keyword>
<proteinExistence type="predicted"/>